<reference evidence="14 15" key="1">
    <citation type="submission" date="2018-02" db="EMBL/GenBank/DDBJ databases">
        <title>Genomic Encyclopedia of Archaeal and Bacterial Type Strains, Phase II (KMG-II): from individual species to whole genera.</title>
        <authorList>
            <person name="Goeker M."/>
        </authorList>
    </citation>
    <scope>NUCLEOTIDE SEQUENCE [LARGE SCALE GENOMIC DNA]</scope>
    <source>
        <strain evidence="14 15">DSM 22857</strain>
    </source>
</reference>
<dbReference type="Pfam" id="PF02852">
    <property type="entry name" value="Pyr_redox_dim"/>
    <property type="match status" value="1"/>
</dbReference>
<dbReference type="GO" id="GO:0003955">
    <property type="term" value="F:NAD(P)H dehydrogenase (quinone) activity"/>
    <property type="evidence" value="ECO:0007669"/>
    <property type="project" value="TreeGrafter"/>
</dbReference>
<dbReference type="PROSITE" id="PS00076">
    <property type="entry name" value="PYRIDINE_REDOX_1"/>
    <property type="match status" value="1"/>
</dbReference>
<dbReference type="Gene3D" id="3.30.390.30">
    <property type="match status" value="1"/>
</dbReference>
<evidence type="ECO:0000256" key="6">
    <source>
        <dbReference type="ARBA" id="ARBA00023157"/>
    </source>
</evidence>
<feature type="disulfide bond" description="Redox-active" evidence="9">
    <location>
        <begin position="72"/>
        <end position="77"/>
    </location>
</feature>
<keyword evidence="5 10" id="KW-0560">Oxidoreductase</keyword>
<dbReference type="InterPro" id="IPR004099">
    <property type="entry name" value="Pyr_nucl-diS_OxRdtase_dimer"/>
</dbReference>
<organism evidence="14 15">
    <name type="scientific">Kineococcus xinjiangensis</name>
    <dbReference type="NCBI Taxonomy" id="512762"/>
    <lineage>
        <taxon>Bacteria</taxon>
        <taxon>Bacillati</taxon>
        <taxon>Actinomycetota</taxon>
        <taxon>Actinomycetes</taxon>
        <taxon>Kineosporiales</taxon>
        <taxon>Kineosporiaceae</taxon>
        <taxon>Kineococcus</taxon>
    </lineage>
</organism>
<dbReference type="EMBL" id="PTJD01000002">
    <property type="protein sequence ID" value="PPK98148.1"/>
    <property type="molecule type" value="Genomic_DNA"/>
</dbReference>
<evidence type="ECO:0000256" key="3">
    <source>
        <dbReference type="ARBA" id="ARBA00022827"/>
    </source>
</evidence>
<dbReference type="PRINTS" id="PR00368">
    <property type="entry name" value="FADPNR"/>
</dbReference>
<evidence type="ECO:0000313" key="14">
    <source>
        <dbReference type="EMBL" id="PPK98148.1"/>
    </source>
</evidence>
<evidence type="ECO:0000256" key="4">
    <source>
        <dbReference type="ARBA" id="ARBA00022857"/>
    </source>
</evidence>
<keyword evidence="6" id="KW-1015">Disulfide bond</keyword>
<comment type="cofactor">
    <cofactor evidence="8">
        <name>FAD</name>
        <dbReference type="ChEBI" id="CHEBI:57692"/>
    </cofactor>
    <text evidence="8">Binds 1 FAD per subunit.</text>
</comment>
<dbReference type="AlphaFoldDB" id="A0A2S6IVB5"/>
<dbReference type="RefSeq" id="WP_104431567.1">
    <property type="nucleotide sequence ID" value="NZ_PTJD01000002.1"/>
</dbReference>
<feature type="binding site" evidence="8">
    <location>
        <position position="81"/>
    </location>
    <ligand>
        <name>FAD</name>
        <dbReference type="ChEBI" id="CHEBI:57692"/>
    </ligand>
</feature>
<dbReference type="Gene3D" id="3.50.50.60">
    <property type="entry name" value="FAD/NAD(P)-binding domain"/>
    <property type="match status" value="2"/>
</dbReference>
<evidence type="ECO:0000259" key="13">
    <source>
        <dbReference type="Pfam" id="PF07992"/>
    </source>
</evidence>
<comment type="caution">
    <text evidence="14">The sequence shown here is derived from an EMBL/GenBank/DDBJ whole genome shotgun (WGS) entry which is preliminary data.</text>
</comment>
<evidence type="ECO:0000256" key="11">
    <source>
        <dbReference type="SAM" id="MobiDB-lite"/>
    </source>
</evidence>
<keyword evidence="3 8" id="KW-0274">FAD</keyword>
<protein>
    <submittedName>
        <fullName evidence="14">Pyruvate/2-oxoglutarate dehydrogenase complex dihydrolipoamide dehydrogenase (E3) component</fullName>
    </submittedName>
</protein>
<dbReference type="Pfam" id="PF07992">
    <property type="entry name" value="Pyr_redox_2"/>
    <property type="match status" value="1"/>
</dbReference>
<evidence type="ECO:0000256" key="10">
    <source>
        <dbReference type="RuleBase" id="RU003691"/>
    </source>
</evidence>
<keyword evidence="15" id="KW-1185">Reference proteome</keyword>
<name>A0A2S6IVB5_9ACTN</name>
<dbReference type="InterPro" id="IPR012999">
    <property type="entry name" value="Pyr_OxRdtase_I_AS"/>
</dbReference>
<dbReference type="GO" id="GO:0050660">
    <property type="term" value="F:flavin adenine dinucleotide binding"/>
    <property type="evidence" value="ECO:0007669"/>
    <property type="project" value="TreeGrafter"/>
</dbReference>
<feature type="domain" description="Pyridine nucleotide-disulphide oxidoreductase dimerisation" evidence="12">
    <location>
        <begin position="369"/>
        <end position="473"/>
    </location>
</feature>
<dbReference type="PANTHER" id="PTHR43014:SF2">
    <property type="entry name" value="MERCURIC REDUCTASE"/>
    <property type="match status" value="1"/>
</dbReference>
<keyword evidence="7 10" id="KW-0676">Redox-active center</keyword>
<dbReference type="PIRSF" id="PIRSF000350">
    <property type="entry name" value="Mercury_reductase_MerA"/>
    <property type="match status" value="1"/>
</dbReference>
<evidence type="ECO:0000313" key="15">
    <source>
        <dbReference type="Proteomes" id="UP000239485"/>
    </source>
</evidence>
<evidence type="ECO:0000256" key="1">
    <source>
        <dbReference type="ARBA" id="ARBA00007532"/>
    </source>
</evidence>
<evidence type="ECO:0000256" key="5">
    <source>
        <dbReference type="ARBA" id="ARBA00023002"/>
    </source>
</evidence>
<evidence type="ECO:0000256" key="2">
    <source>
        <dbReference type="ARBA" id="ARBA00022630"/>
    </source>
</evidence>
<dbReference type="OrthoDB" id="4763248at2"/>
<dbReference type="InterPro" id="IPR023753">
    <property type="entry name" value="FAD/NAD-binding_dom"/>
</dbReference>
<evidence type="ECO:0000259" key="12">
    <source>
        <dbReference type="Pfam" id="PF02852"/>
    </source>
</evidence>
<gene>
    <name evidence="14" type="ORF">CLV92_102301</name>
</gene>
<dbReference type="InterPro" id="IPR016156">
    <property type="entry name" value="FAD/NAD-linked_Rdtase_dimer_sf"/>
</dbReference>
<dbReference type="PANTHER" id="PTHR43014">
    <property type="entry name" value="MERCURIC REDUCTASE"/>
    <property type="match status" value="1"/>
</dbReference>
<evidence type="ECO:0000256" key="9">
    <source>
        <dbReference type="PIRSR" id="PIRSR000350-4"/>
    </source>
</evidence>
<dbReference type="InterPro" id="IPR001100">
    <property type="entry name" value="Pyr_nuc-diS_OxRdtase"/>
</dbReference>
<dbReference type="PRINTS" id="PR00411">
    <property type="entry name" value="PNDRDTASEI"/>
</dbReference>
<keyword evidence="8" id="KW-0547">Nucleotide-binding</keyword>
<evidence type="ECO:0000256" key="7">
    <source>
        <dbReference type="ARBA" id="ARBA00023284"/>
    </source>
</evidence>
<comment type="similarity">
    <text evidence="1 10">Belongs to the class-I pyridine nucleotide-disulfide oxidoreductase family.</text>
</comment>
<sequence length="520" mass="52972">MSGTVAGPTVSGSPVAGPTASEAGAAPLPPQEQPWDLLVVGGGTAGLVGAQTAARFGARVLLVERARTGGDCLWTGCVPSKSLLAAAHLAAAARDGGRLGVLAAVDVGFPEVVEHVRAAIRTIEPVDSPAAIEESGAVVVRGTATFTGPGSADVDGRHVAFRQALVATGSGPALPPIPGLDRAGALTSETVWDLRELPERLVVLGGGTIGCELGQAFARLGAQVSVVHSHEQVLPREDPDAAALVRAALEGDGVDVLTGSRAAAVEPDPGGPGGTVVLADGRRVGYDRLLVALGRTPRTRGLGLDAAGVELDGHGCVRVDAHLRTTNPRIWAAGDVTGPPQFTHLAGVRAALAASNAVLGLRRSVDPVVPRVTFTSPEVAAVGVRSGPRLPAGLRTETVQHHHVDRAVTEGETAGFTRLVLDSRSRIVGATIVGPRAGESLAEVALAIRQGLRTRDVAGTTHAYPTYGDGVWSAAIADVRRSLASPAVAGVVGGLVRLRRGWLDLRGRAGRTPGQARSAR</sequence>
<dbReference type="InterPro" id="IPR036188">
    <property type="entry name" value="FAD/NAD-bd_sf"/>
</dbReference>
<feature type="binding site" evidence="8">
    <location>
        <position position="335"/>
    </location>
    <ligand>
        <name>FAD</name>
        <dbReference type="ChEBI" id="CHEBI:57692"/>
    </ligand>
</feature>
<feature type="binding site" evidence="8">
    <location>
        <begin position="205"/>
        <end position="212"/>
    </location>
    <ligand>
        <name>NAD(+)</name>
        <dbReference type="ChEBI" id="CHEBI:57540"/>
    </ligand>
</feature>
<proteinExistence type="inferred from homology"/>
<feature type="binding site" evidence="8">
    <location>
        <begin position="168"/>
        <end position="170"/>
    </location>
    <ligand>
        <name>FAD</name>
        <dbReference type="ChEBI" id="CHEBI:57692"/>
    </ligand>
</feature>
<dbReference type="SUPFAM" id="SSF55424">
    <property type="entry name" value="FAD/NAD-linked reductases, dimerisation (C-terminal) domain"/>
    <property type="match status" value="1"/>
</dbReference>
<keyword evidence="4" id="KW-0521">NADP</keyword>
<accession>A0A2S6IVB5</accession>
<dbReference type="SUPFAM" id="SSF51905">
    <property type="entry name" value="FAD/NAD(P)-binding domain"/>
    <property type="match status" value="1"/>
</dbReference>
<dbReference type="GO" id="GO:0016668">
    <property type="term" value="F:oxidoreductase activity, acting on a sulfur group of donors, NAD(P) as acceptor"/>
    <property type="evidence" value="ECO:0007669"/>
    <property type="project" value="InterPro"/>
</dbReference>
<feature type="region of interest" description="Disordered" evidence="11">
    <location>
        <begin position="1"/>
        <end position="28"/>
    </location>
</feature>
<dbReference type="Proteomes" id="UP000239485">
    <property type="component" value="Unassembled WGS sequence"/>
</dbReference>
<evidence type="ECO:0000256" key="8">
    <source>
        <dbReference type="PIRSR" id="PIRSR000350-3"/>
    </source>
</evidence>
<keyword evidence="2 10" id="KW-0285">Flavoprotein</keyword>
<keyword evidence="14" id="KW-0670">Pyruvate</keyword>
<feature type="domain" description="FAD/NAD(P)-binding" evidence="13">
    <location>
        <begin position="36"/>
        <end position="346"/>
    </location>
</feature>
<feature type="binding site" evidence="8">
    <location>
        <position position="294"/>
    </location>
    <ligand>
        <name>NAD(+)</name>
        <dbReference type="ChEBI" id="CHEBI:57540"/>
    </ligand>
</feature>
<keyword evidence="8" id="KW-0520">NAD</keyword>